<name>A0ACC3DF95_9PEZI</name>
<reference evidence="1" key="1">
    <citation type="submission" date="2024-09" db="EMBL/GenBank/DDBJ databases">
        <title>Black Yeasts Isolated from many extreme environments.</title>
        <authorList>
            <person name="Coleine C."/>
            <person name="Stajich J.E."/>
            <person name="Selbmann L."/>
        </authorList>
    </citation>
    <scope>NUCLEOTIDE SEQUENCE</scope>
    <source>
        <strain evidence="1">CCFEE 5737</strain>
    </source>
</reference>
<feature type="non-terminal residue" evidence="1">
    <location>
        <position position="245"/>
    </location>
</feature>
<organism evidence="1 2">
    <name type="scientific">Coniosporium uncinatum</name>
    <dbReference type="NCBI Taxonomy" id="93489"/>
    <lineage>
        <taxon>Eukaryota</taxon>
        <taxon>Fungi</taxon>
        <taxon>Dikarya</taxon>
        <taxon>Ascomycota</taxon>
        <taxon>Pezizomycotina</taxon>
        <taxon>Dothideomycetes</taxon>
        <taxon>Dothideomycetes incertae sedis</taxon>
        <taxon>Coniosporium</taxon>
    </lineage>
</organism>
<comment type="caution">
    <text evidence="1">The sequence shown here is derived from an EMBL/GenBank/DDBJ whole genome shotgun (WGS) entry which is preliminary data.</text>
</comment>
<gene>
    <name evidence="1" type="ORF">LTS18_001104</name>
</gene>
<keyword evidence="2" id="KW-1185">Reference proteome</keyword>
<protein>
    <submittedName>
        <fullName evidence="1">Uncharacterized protein</fullName>
    </submittedName>
</protein>
<proteinExistence type="predicted"/>
<dbReference type="EMBL" id="JAWDJW010005510">
    <property type="protein sequence ID" value="KAK3067482.1"/>
    <property type="molecule type" value="Genomic_DNA"/>
</dbReference>
<dbReference type="Proteomes" id="UP001186974">
    <property type="component" value="Unassembled WGS sequence"/>
</dbReference>
<sequence>MGNLAYSRYEGTSRKCNLQDSLTALLSGQEAILSFAPRDPISKTKLASALDDPFTFDDRKILESLDQGEEGEIITSDQPSARPYQFAGPRPVSQPAMHRRRYDDDEEDEPEIDLDSAYVPANDDKTKASARRVMASGSLFFGSSQRPHGRSASAPVLPHFHRAPGTVEHMEVFEEEAEEEEAPVRPKAIVKSRSQEAVSKPTAEEAAAASLPAHSADRVRAVAEGSEATEGTPEKKARPLSQISY</sequence>
<accession>A0ACC3DF95</accession>
<evidence type="ECO:0000313" key="2">
    <source>
        <dbReference type="Proteomes" id="UP001186974"/>
    </source>
</evidence>
<evidence type="ECO:0000313" key="1">
    <source>
        <dbReference type="EMBL" id="KAK3067482.1"/>
    </source>
</evidence>